<feature type="region of interest" description="Disordered" evidence="1">
    <location>
        <begin position="1"/>
        <end position="56"/>
    </location>
</feature>
<dbReference type="Proteomes" id="UP001515480">
    <property type="component" value="Unassembled WGS sequence"/>
</dbReference>
<gene>
    <name evidence="2" type="ORF">AB1Y20_022159</name>
</gene>
<dbReference type="EMBL" id="JBGBPQ010000008">
    <property type="protein sequence ID" value="KAL1520583.1"/>
    <property type="molecule type" value="Genomic_DNA"/>
</dbReference>
<keyword evidence="3" id="KW-1185">Reference proteome</keyword>
<name>A0AB34JI06_PRYPA</name>
<accession>A0AB34JI06</accession>
<evidence type="ECO:0000313" key="2">
    <source>
        <dbReference type="EMBL" id="KAL1520583.1"/>
    </source>
</evidence>
<evidence type="ECO:0000256" key="1">
    <source>
        <dbReference type="SAM" id="MobiDB-lite"/>
    </source>
</evidence>
<organism evidence="2 3">
    <name type="scientific">Prymnesium parvum</name>
    <name type="common">Toxic golden alga</name>
    <dbReference type="NCBI Taxonomy" id="97485"/>
    <lineage>
        <taxon>Eukaryota</taxon>
        <taxon>Haptista</taxon>
        <taxon>Haptophyta</taxon>
        <taxon>Prymnesiophyceae</taxon>
        <taxon>Prymnesiales</taxon>
        <taxon>Prymnesiaceae</taxon>
        <taxon>Prymnesium</taxon>
    </lineage>
</organism>
<comment type="caution">
    <text evidence="2">The sequence shown here is derived from an EMBL/GenBank/DDBJ whole genome shotgun (WGS) entry which is preliminary data.</text>
</comment>
<dbReference type="AlphaFoldDB" id="A0AB34JI06"/>
<protein>
    <submittedName>
        <fullName evidence="2">Uncharacterized protein</fullName>
    </submittedName>
</protein>
<evidence type="ECO:0000313" key="3">
    <source>
        <dbReference type="Proteomes" id="UP001515480"/>
    </source>
</evidence>
<proteinExistence type="predicted"/>
<reference evidence="2 3" key="1">
    <citation type="journal article" date="2024" name="Science">
        <title>Giant polyketide synthase enzymes in the biosynthesis of giant marine polyether toxins.</title>
        <authorList>
            <person name="Fallon T.R."/>
            <person name="Shende V.V."/>
            <person name="Wierzbicki I.H."/>
            <person name="Pendleton A.L."/>
            <person name="Watervoot N.F."/>
            <person name="Auber R.P."/>
            <person name="Gonzalez D.J."/>
            <person name="Wisecaver J.H."/>
            <person name="Moore B.S."/>
        </authorList>
    </citation>
    <scope>NUCLEOTIDE SEQUENCE [LARGE SCALE GENOMIC DNA]</scope>
    <source>
        <strain evidence="2 3">12B1</strain>
    </source>
</reference>
<sequence>MIVPNLHPGQKPLRPTSASLRTPRGGEASAARQRAEGQATPRLRPATEGQPTPEEDEPWLFRFEKLLSTGDVWRMGFSRLIVLNAQGWADEPTAAAEICEAFQSREGLPSLALEHKLSLESAVAPAFLRGDVLISIRCDVCSTLPDPQKHGALNTVGKLIDAVSNVWTQYDEMEDPELGAVVVVLEGFEGDMLTCEWSPGDVAPYPVTHLDQELTQFLKP</sequence>